<feature type="active site" description="Nucleophile" evidence="5">
    <location>
        <position position="14"/>
    </location>
</feature>
<dbReference type="GO" id="GO:0005777">
    <property type="term" value="C:peroxisome"/>
    <property type="evidence" value="ECO:0007669"/>
    <property type="project" value="TreeGrafter"/>
</dbReference>
<dbReference type="Gene3D" id="3.40.30.10">
    <property type="entry name" value="Glutaredoxin"/>
    <property type="match status" value="1"/>
</dbReference>
<dbReference type="KEGG" id="ttt:THITE_2124204"/>
<feature type="region of interest" description="Disordered" evidence="6">
    <location>
        <begin position="218"/>
        <end position="245"/>
    </location>
</feature>
<comment type="catalytic activity">
    <reaction evidence="3 4">
        <text>RX + glutathione = an S-substituted glutathione + a halide anion + H(+)</text>
        <dbReference type="Rhea" id="RHEA:16437"/>
        <dbReference type="ChEBI" id="CHEBI:15378"/>
        <dbReference type="ChEBI" id="CHEBI:16042"/>
        <dbReference type="ChEBI" id="CHEBI:17792"/>
        <dbReference type="ChEBI" id="CHEBI:57925"/>
        <dbReference type="ChEBI" id="CHEBI:90779"/>
        <dbReference type="EC" id="2.5.1.18"/>
    </reaction>
</comment>
<dbReference type="GO" id="GO:0006749">
    <property type="term" value="P:glutathione metabolic process"/>
    <property type="evidence" value="ECO:0007669"/>
    <property type="project" value="TreeGrafter"/>
</dbReference>
<dbReference type="InterPro" id="IPR001853">
    <property type="entry name" value="DSBA-like_thioredoxin_dom"/>
</dbReference>
<evidence type="ECO:0000256" key="4">
    <source>
        <dbReference type="PIRNR" id="PIRNR006386"/>
    </source>
</evidence>
<evidence type="ECO:0000256" key="1">
    <source>
        <dbReference type="ARBA" id="ARBA00006494"/>
    </source>
</evidence>
<evidence type="ECO:0000256" key="6">
    <source>
        <dbReference type="SAM" id="MobiDB-lite"/>
    </source>
</evidence>
<feature type="domain" description="DSBA-like thioredoxin" evidence="7">
    <location>
        <begin position="6"/>
        <end position="209"/>
    </location>
</feature>
<dbReference type="EMBL" id="CP003014">
    <property type="protein sequence ID" value="AEO71606.1"/>
    <property type="molecule type" value="Genomic_DNA"/>
</dbReference>
<dbReference type="PANTHER" id="PTHR42943:SF2">
    <property type="entry name" value="GLUTATHIONE S-TRANSFERASE KAPPA 1"/>
    <property type="match status" value="1"/>
</dbReference>
<keyword evidence="9" id="KW-1185">Reference proteome</keyword>
<sequence>MARPKITLYVDTVSPFAYEAYYILRNEDVFKACDITYVPIFLGGLMQKCGNIAPIKIKNKDKWMSIERLRWARHFGIPMTTALPPDFPAPTLPIMRALCVVAASDPEPGQPRLTRALDTFFAQHWAHGAATHKPEVLRATLAGLFGEAEAERILQESTTPQTKQALAANTDRAFDSGAFGLPWLECTTAQGDKTEGFWGVDHLGQVVQFLGLDPLVGKRRGQGDGDGNGNRDGERSGSEGWKALL</sequence>
<protein>
    <recommendedName>
        <fullName evidence="4">Glutathione S-transferase kappa</fullName>
        <ecNumber evidence="4">2.5.1.18</ecNumber>
    </recommendedName>
</protein>
<dbReference type="InterPro" id="IPR036249">
    <property type="entry name" value="Thioredoxin-like_sf"/>
</dbReference>
<dbReference type="OrthoDB" id="4664297at2759"/>
<dbReference type="Pfam" id="PF01323">
    <property type="entry name" value="DSBA"/>
    <property type="match status" value="1"/>
</dbReference>
<dbReference type="GeneID" id="11523300"/>
<keyword evidence="2 4" id="KW-0808">Transferase</keyword>
<evidence type="ECO:0000256" key="5">
    <source>
        <dbReference type="PIRSR" id="PIRSR006386-1"/>
    </source>
</evidence>
<dbReference type="InterPro" id="IPR014440">
    <property type="entry name" value="HCCAis_GSTk"/>
</dbReference>
<reference evidence="8 9" key="1">
    <citation type="journal article" date="2011" name="Nat. Biotechnol.">
        <title>Comparative genomic analysis of the thermophilic biomass-degrading fungi Myceliophthora thermophila and Thielavia terrestris.</title>
        <authorList>
            <person name="Berka R.M."/>
            <person name="Grigoriev I.V."/>
            <person name="Otillar R."/>
            <person name="Salamov A."/>
            <person name="Grimwood J."/>
            <person name="Reid I."/>
            <person name="Ishmael N."/>
            <person name="John T."/>
            <person name="Darmond C."/>
            <person name="Moisan M.-C."/>
            <person name="Henrissat B."/>
            <person name="Coutinho P.M."/>
            <person name="Lombard V."/>
            <person name="Natvig D.O."/>
            <person name="Lindquist E."/>
            <person name="Schmutz J."/>
            <person name="Lucas S."/>
            <person name="Harris P."/>
            <person name="Powlowski J."/>
            <person name="Bellemare A."/>
            <person name="Taylor D."/>
            <person name="Butler G."/>
            <person name="de Vries R.P."/>
            <person name="Allijn I.E."/>
            <person name="van den Brink J."/>
            <person name="Ushinsky S."/>
            <person name="Storms R."/>
            <person name="Powell A.J."/>
            <person name="Paulsen I.T."/>
            <person name="Elbourne L.D.H."/>
            <person name="Baker S.E."/>
            <person name="Magnuson J."/>
            <person name="LaBoissiere S."/>
            <person name="Clutterbuck A.J."/>
            <person name="Martinez D."/>
            <person name="Wogulis M."/>
            <person name="de Leon A.L."/>
            <person name="Rey M.W."/>
            <person name="Tsang A."/>
        </authorList>
    </citation>
    <scope>NUCLEOTIDE SEQUENCE [LARGE SCALE GENOMIC DNA]</scope>
    <source>
        <strain evidence="9">ATCC 38088 / NRRL 8126</strain>
    </source>
</reference>
<gene>
    <name evidence="8" type="ORF">THITE_2124204</name>
</gene>
<evidence type="ECO:0000256" key="2">
    <source>
        <dbReference type="ARBA" id="ARBA00022679"/>
    </source>
</evidence>
<dbReference type="SUPFAM" id="SSF52833">
    <property type="entry name" value="Thioredoxin-like"/>
    <property type="match status" value="1"/>
</dbReference>
<evidence type="ECO:0000313" key="9">
    <source>
        <dbReference type="Proteomes" id="UP000008181"/>
    </source>
</evidence>
<dbReference type="RefSeq" id="XP_003657942.1">
    <property type="nucleotide sequence ID" value="XM_003657894.1"/>
</dbReference>
<dbReference type="EC" id="2.5.1.18" evidence="4"/>
<dbReference type="GO" id="GO:0004364">
    <property type="term" value="F:glutathione transferase activity"/>
    <property type="evidence" value="ECO:0007669"/>
    <property type="project" value="UniProtKB-UniRule"/>
</dbReference>
<dbReference type="PANTHER" id="PTHR42943">
    <property type="entry name" value="GLUTATHIONE S-TRANSFERASE KAPPA"/>
    <property type="match status" value="1"/>
</dbReference>
<accession>G2RIE4</accession>
<dbReference type="HOGENOM" id="CLU_069253_1_4_1"/>
<dbReference type="AlphaFoldDB" id="G2RIE4"/>
<comment type="similarity">
    <text evidence="1 4">Belongs to the GST superfamily. Kappa family.</text>
</comment>
<dbReference type="eggNOG" id="ENOG502S5GX">
    <property type="taxonomic scope" value="Eukaryota"/>
</dbReference>
<dbReference type="InterPro" id="IPR051924">
    <property type="entry name" value="GST_Kappa/NadH"/>
</dbReference>
<dbReference type="Proteomes" id="UP000008181">
    <property type="component" value="Chromosome 6"/>
</dbReference>
<dbReference type="GO" id="GO:0005739">
    <property type="term" value="C:mitochondrion"/>
    <property type="evidence" value="ECO:0007669"/>
    <property type="project" value="TreeGrafter"/>
</dbReference>
<dbReference type="FunFam" id="3.40.30.10:FF:000096">
    <property type="entry name" value="Glutathione S-transferase kappa"/>
    <property type="match status" value="1"/>
</dbReference>
<evidence type="ECO:0000259" key="7">
    <source>
        <dbReference type="Pfam" id="PF01323"/>
    </source>
</evidence>
<dbReference type="PIRSF" id="PIRSF006386">
    <property type="entry name" value="HCCAis_GSTk"/>
    <property type="match status" value="1"/>
</dbReference>
<evidence type="ECO:0000313" key="8">
    <source>
        <dbReference type="EMBL" id="AEO71606.1"/>
    </source>
</evidence>
<proteinExistence type="inferred from homology"/>
<evidence type="ECO:0000256" key="3">
    <source>
        <dbReference type="ARBA" id="ARBA00047960"/>
    </source>
</evidence>
<organism evidence="8 9">
    <name type="scientific">Thermothielavioides terrestris (strain ATCC 38088 / NRRL 8126)</name>
    <name type="common">Thielavia terrestris</name>
    <dbReference type="NCBI Taxonomy" id="578455"/>
    <lineage>
        <taxon>Eukaryota</taxon>
        <taxon>Fungi</taxon>
        <taxon>Dikarya</taxon>
        <taxon>Ascomycota</taxon>
        <taxon>Pezizomycotina</taxon>
        <taxon>Sordariomycetes</taxon>
        <taxon>Sordariomycetidae</taxon>
        <taxon>Sordariales</taxon>
        <taxon>Chaetomiaceae</taxon>
        <taxon>Thermothielavioides</taxon>
        <taxon>Thermothielavioides terrestris</taxon>
    </lineage>
</organism>
<name>G2RIE4_THETT</name>
<dbReference type="GO" id="GO:0004602">
    <property type="term" value="F:glutathione peroxidase activity"/>
    <property type="evidence" value="ECO:0007669"/>
    <property type="project" value="TreeGrafter"/>
</dbReference>